<evidence type="ECO:0000313" key="4">
    <source>
        <dbReference type="Proteomes" id="UP000677054"/>
    </source>
</evidence>
<dbReference type="PANTHER" id="PTHR16161">
    <property type="entry name" value="TRANSCRIPTIONAL PROTEIN SWT1"/>
    <property type="match status" value="1"/>
</dbReference>
<dbReference type="InterPro" id="IPR052626">
    <property type="entry name" value="SWT1_Regulator"/>
</dbReference>
<evidence type="ECO:0000256" key="1">
    <source>
        <dbReference type="SAM" id="MobiDB-lite"/>
    </source>
</evidence>
<accession>A0A7R8XIJ4</accession>
<sequence length="453" mass="50226">MDLREKLRAKRNIKGLVHLSQLNLKQNQGVEFGTDFQFLCALRVLLCTLEVPWQPESLRTLKQGDAFIASSDVNVTREETTGGDTAVKLFIVLDTNIFLDPCFSLDDLVDSSFVDFGAAHIVIPWKVLEELDCLKSDLSIGEKTQKARNAIAQINQYLRSCHPRVVGQTKEKGHSANFFRPQSSFDDSILQSCLSVLKENQPCAVILLSNDVNLGNKAMFHGIASVQLVDLKSNLITSDQGTRFTSPLSCQQEPRTSPQMDQNPACPDPEQSIKYLVELKKVLTRDLSFALLEKMESAVSAISEGTQGDRVISPKGGLPTYGQTIDMELMAMPDPLQCEEDNDIDPVNLPQEVSTSHTIVNAVLGALRLISYNVKVFTFLRNVSEASSEGLAIALNCFFFQLGLEEEAAGRINLKPCQVFQYGQHIETLEMLEPELWTLKDCQAKLGDLLGEV</sequence>
<name>A0A7R8XIJ4_9CRUS</name>
<feature type="compositionally biased region" description="Polar residues" evidence="1">
    <location>
        <begin position="244"/>
        <end position="262"/>
    </location>
</feature>
<dbReference type="GO" id="GO:0005634">
    <property type="term" value="C:nucleus"/>
    <property type="evidence" value="ECO:0007669"/>
    <property type="project" value="TreeGrafter"/>
</dbReference>
<evidence type="ECO:0000259" key="2">
    <source>
        <dbReference type="Pfam" id="PF13638"/>
    </source>
</evidence>
<dbReference type="Gene3D" id="3.40.50.1010">
    <property type="entry name" value="5'-nuclease"/>
    <property type="match status" value="1"/>
</dbReference>
<dbReference type="CDD" id="cd18727">
    <property type="entry name" value="PIN_Swt1-like"/>
    <property type="match status" value="1"/>
</dbReference>
<protein>
    <recommendedName>
        <fullName evidence="2">PIN domain-containing protein</fullName>
    </recommendedName>
</protein>
<dbReference type="OrthoDB" id="548295at2759"/>
<dbReference type="EMBL" id="LR900721">
    <property type="protein sequence ID" value="CAD7246675.1"/>
    <property type="molecule type" value="Genomic_DNA"/>
</dbReference>
<proteinExistence type="predicted"/>
<gene>
    <name evidence="3" type="ORF">DSTB1V02_LOCUS6522</name>
</gene>
<evidence type="ECO:0000313" key="3">
    <source>
        <dbReference type="EMBL" id="CAD7246675.1"/>
    </source>
</evidence>
<dbReference type="EMBL" id="CAJPEV010001204">
    <property type="protein sequence ID" value="CAG0891345.1"/>
    <property type="molecule type" value="Genomic_DNA"/>
</dbReference>
<feature type="domain" description="PIN" evidence="2">
    <location>
        <begin position="91"/>
        <end position="227"/>
    </location>
</feature>
<dbReference type="SUPFAM" id="SSF88723">
    <property type="entry name" value="PIN domain-like"/>
    <property type="match status" value="1"/>
</dbReference>
<dbReference type="PANTHER" id="PTHR16161:SF0">
    <property type="entry name" value="TRANSCRIPTIONAL PROTEIN SWT1"/>
    <property type="match status" value="1"/>
</dbReference>
<dbReference type="Pfam" id="PF13638">
    <property type="entry name" value="PIN_4"/>
    <property type="match status" value="1"/>
</dbReference>
<keyword evidence="4" id="KW-1185">Reference proteome</keyword>
<organism evidence="3">
    <name type="scientific">Darwinula stevensoni</name>
    <dbReference type="NCBI Taxonomy" id="69355"/>
    <lineage>
        <taxon>Eukaryota</taxon>
        <taxon>Metazoa</taxon>
        <taxon>Ecdysozoa</taxon>
        <taxon>Arthropoda</taxon>
        <taxon>Crustacea</taxon>
        <taxon>Oligostraca</taxon>
        <taxon>Ostracoda</taxon>
        <taxon>Podocopa</taxon>
        <taxon>Podocopida</taxon>
        <taxon>Darwinulocopina</taxon>
        <taxon>Darwinuloidea</taxon>
        <taxon>Darwinulidae</taxon>
        <taxon>Darwinula</taxon>
    </lineage>
</organism>
<reference evidence="3" key="1">
    <citation type="submission" date="2020-11" db="EMBL/GenBank/DDBJ databases">
        <authorList>
            <person name="Tran Van P."/>
        </authorList>
    </citation>
    <scope>NUCLEOTIDE SEQUENCE</scope>
</reference>
<dbReference type="AlphaFoldDB" id="A0A7R8XIJ4"/>
<dbReference type="InterPro" id="IPR029060">
    <property type="entry name" value="PIN-like_dom_sf"/>
</dbReference>
<dbReference type="InterPro" id="IPR002716">
    <property type="entry name" value="PIN_dom"/>
</dbReference>
<feature type="region of interest" description="Disordered" evidence="1">
    <location>
        <begin position="244"/>
        <end position="266"/>
    </location>
</feature>
<dbReference type="Proteomes" id="UP000677054">
    <property type="component" value="Unassembled WGS sequence"/>
</dbReference>